<protein>
    <submittedName>
        <fullName evidence="1">Uncharacterized protein</fullName>
    </submittedName>
</protein>
<name>A0A917Q5I0_9HYPH</name>
<evidence type="ECO:0000313" key="1">
    <source>
        <dbReference type="EMBL" id="GGK26023.1"/>
    </source>
</evidence>
<organism evidence="1 2">
    <name type="scientific">Salinarimonas ramus</name>
    <dbReference type="NCBI Taxonomy" id="690164"/>
    <lineage>
        <taxon>Bacteria</taxon>
        <taxon>Pseudomonadati</taxon>
        <taxon>Pseudomonadota</taxon>
        <taxon>Alphaproteobacteria</taxon>
        <taxon>Hyphomicrobiales</taxon>
        <taxon>Salinarimonadaceae</taxon>
        <taxon>Salinarimonas</taxon>
    </lineage>
</organism>
<keyword evidence="2" id="KW-1185">Reference proteome</keyword>
<gene>
    <name evidence="1" type="ORF">GCM10011322_10570</name>
</gene>
<sequence length="248" mass="28149">MPSIEEHTRPAHAIHNPVADLSASPDQLLAELVDLRRRARPELDELCRELAIYSRHSEINEKSVESAKGKATRPSILMGKPWYTAAHLRDFLRFRTPLRTIHDAAKTIMFFAHQADQGALSLVKIDTRKFMMPNPYGWRMIAIDFRLAQSGMLVEHYMTYADCLAVNDLMLHAVYERWRNRGDELTIGERRRQAQQIGLSRLTNEAIFAEAARSEHANLDEARQAVAVSTSAFARSVVQGLEELISVS</sequence>
<evidence type="ECO:0000313" key="2">
    <source>
        <dbReference type="Proteomes" id="UP000600449"/>
    </source>
</evidence>
<dbReference type="RefSeq" id="WP_188910373.1">
    <property type="nucleotide sequence ID" value="NZ_BMMF01000003.1"/>
</dbReference>
<proteinExistence type="predicted"/>
<comment type="caution">
    <text evidence="1">The sequence shown here is derived from an EMBL/GenBank/DDBJ whole genome shotgun (WGS) entry which is preliminary data.</text>
</comment>
<accession>A0A917Q5I0</accession>
<dbReference type="AlphaFoldDB" id="A0A917Q5I0"/>
<dbReference type="Proteomes" id="UP000600449">
    <property type="component" value="Unassembled WGS sequence"/>
</dbReference>
<dbReference type="EMBL" id="BMMF01000003">
    <property type="protein sequence ID" value="GGK26023.1"/>
    <property type="molecule type" value="Genomic_DNA"/>
</dbReference>
<reference evidence="1 2" key="1">
    <citation type="journal article" date="2014" name="Int. J. Syst. Evol. Microbiol.">
        <title>Complete genome sequence of Corynebacterium casei LMG S-19264T (=DSM 44701T), isolated from a smear-ripened cheese.</title>
        <authorList>
            <consortium name="US DOE Joint Genome Institute (JGI-PGF)"/>
            <person name="Walter F."/>
            <person name="Albersmeier A."/>
            <person name="Kalinowski J."/>
            <person name="Ruckert C."/>
        </authorList>
    </citation>
    <scope>NUCLEOTIDE SEQUENCE [LARGE SCALE GENOMIC DNA]</scope>
    <source>
        <strain evidence="1 2">CGMCC 1.9161</strain>
    </source>
</reference>